<keyword evidence="3" id="KW-1185">Reference proteome</keyword>
<proteinExistence type="predicted"/>
<feature type="transmembrane region" description="Helical" evidence="1">
    <location>
        <begin position="34"/>
        <end position="54"/>
    </location>
</feature>
<keyword evidence="1" id="KW-1133">Transmembrane helix</keyword>
<sequence>MEFADLFQAYLDCRKDNTMWYTHKPHHRSTVRRIFAFNLYSLITEYIVNFVTLIKIKQQ</sequence>
<dbReference type="AlphaFoldDB" id="A0A098G8R0"/>
<evidence type="ECO:0000256" key="1">
    <source>
        <dbReference type="SAM" id="Phobius"/>
    </source>
</evidence>
<gene>
    <name evidence="2" type="ORF">LFA_3035</name>
</gene>
<reference evidence="3" key="1">
    <citation type="submission" date="2014-09" db="EMBL/GenBank/DDBJ databases">
        <authorList>
            <person name="Gomez-Valero L."/>
        </authorList>
    </citation>
    <scope>NUCLEOTIDE SEQUENCE [LARGE SCALE GENOMIC DNA]</scope>
    <source>
        <strain evidence="3">ATCC700992</strain>
    </source>
</reference>
<organism evidence="2 3">
    <name type="scientific">Legionella fallonii LLAP-10</name>
    <dbReference type="NCBI Taxonomy" id="1212491"/>
    <lineage>
        <taxon>Bacteria</taxon>
        <taxon>Pseudomonadati</taxon>
        <taxon>Pseudomonadota</taxon>
        <taxon>Gammaproteobacteria</taxon>
        <taxon>Legionellales</taxon>
        <taxon>Legionellaceae</taxon>
        <taxon>Legionella</taxon>
    </lineage>
</organism>
<keyword evidence="1" id="KW-0472">Membrane</keyword>
<evidence type="ECO:0000313" key="3">
    <source>
        <dbReference type="Proteomes" id="UP000032430"/>
    </source>
</evidence>
<dbReference type="HOGENOM" id="CLU_2954899_0_0_6"/>
<accession>A0A098G8R0</accession>
<dbReference type="Proteomes" id="UP000032430">
    <property type="component" value="Chromosome I"/>
</dbReference>
<name>A0A098G8R0_9GAMM</name>
<dbReference type="STRING" id="1212491.LFA_3035"/>
<dbReference type="KEGG" id="lfa:LFA_3035"/>
<evidence type="ECO:0000313" key="2">
    <source>
        <dbReference type="EMBL" id="CEG58384.1"/>
    </source>
</evidence>
<dbReference type="EMBL" id="LN614827">
    <property type="protein sequence ID" value="CEG58384.1"/>
    <property type="molecule type" value="Genomic_DNA"/>
</dbReference>
<keyword evidence="1" id="KW-0812">Transmembrane</keyword>
<protein>
    <submittedName>
        <fullName evidence="2">Uncharacterized protein</fullName>
    </submittedName>
</protein>